<dbReference type="GO" id="GO:0016853">
    <property type="term" value="F:isomerase activity"/>
    <property type="evidence" value="ECO:0007669"/>
    <property type="project" value="UniProtKB-KW"/>
</dbReference>
<dbReference type="InterPro" id="IPR013740">
    <property type="entry name" value="Redoxin"/>
</dbReference>
<protein>
    <submittedName>
        <fullName evidence="7">Thiol-disulfide isomerase/thioredoxin</fullName>
    </submittedName>
</protein>
<dbReference type="GO" id="GO:0016491">
    <property type="term" value="F:oxidoreductase activity"/>
    <property type="evidence" value="ECO:0007669"/>
    <property type="project" value="InterPro"/>
</dbReference>
<keyword evidence="3" id="KW-1015">Disulfide bond</keyword>
<feature type="signal peptide" evidence="5">
    <location>
        <begin position="1"/>
        <end position="19"/>
    </location>
</feature>
<sequence>MKRFLIAIAFLAFSSLTFAQKAGEKITFTATDLKGAAVTSEIFAKNKVTMLNVWGTFCGPCIREMPDLAKLNNENKNKGVEVVGIVIDILDRKGNIDSRVKSSGEAIIAQTGANYTHIIPSKEMFSGVLRGVQAVPTTIFVDSNGKQIGEAYLGSRSQKDWQKIIDEILKK</sequence>
<dbReference type="Gene3D" id="3.40.30.10">
    <property type="entry name" value="Glutaredoxin"/>
    <property type="match status" value="1"/>
</dbReference>
<dbReference type="CDD" id="cd02966">
    <property type="entry name" value="TlpA_like_family"/>
    <property type="match status" value="1"/>
</dbReference>
<dbReference type="InterPro" id="IPR036249">
    <property type="entry name" value="Thioredoxin-like_sf"/>
</dbReference>
<evidence type="ECO:0000256" key="2">
    <source>
        <dbReference type="ARBA" id="ARBA00022748"/>
    </source>
</evidence>
<evidence type="ECO:0000256" key="1">
    <source>
        <dbReference type="ARBA" id="ARBA00004196"/>
    </source>
</evidence>
<keyword evidence="2" id="KW-0201">Cytochrome c-type biogenesis</keyword>
<dbReference type="Proteomes" id="UP000518887">
    <property type="component" value="Unassembled WGS sequence"/>
</dbReference>
<keyword evidence="5" id="KW-0732">Signal</keyword>
<evidence type="ECO:0000256" key="3">
    <source>
        <dbReference type="ARBA" id="ARBA00023157"/>
    </source>
</evidence>
<keyword evidence="4" id="KW-0676">Redox-active center</keyword>
<keyword evidence="7" id="KW-0413">Isomerase</keyword>
<dbReference type="RefSeq" id="WP_184656948.1">
    <property type="nucleotide sequence ID" value="NZ_CP031518.1"/>
</dbReference>
<keyword evidence="8" id="KW-1185">Reference proteome</keyword>
<feature type="chain" id="PRO_5031064430" evidence="5">
    <location>
        <begin position="20"/>
        <end position="171"/>
    </location>
</feature>
<dbReference type="SUPFAM" id="SSF52833">
    <property type="entry name" value="Thioredoxin-like"/>
    <property type="match status" value="1"/>
</dbReference>
<evidence type="ECO:0000313" key="8">
    <source>
        <dbReference type="Proteomes" id="UP000518887"/>
    </source>
</evidence>
<dbReference type="EMBL" id="JACHFQ010000001">
    <property type="protein sequence ID" value="MBB5225064.1"/>
    <property type="molecule type" value="Genomic_DNA"/>
</dbReference>
<dbReference type="AlphaFoldDB" id="A0A7W8LL52"/>
<evidence type="ECO:0000256" key="4">
    <source>
        <dbReference type="ARBA" id="ARBA00023284"/>
    </source>
</evidence>
<evidence type="ECO:0000313" key="7">
    <source>
        <dbReference type="EMBL" id="MBB5225064.1"/>
    </source>
</evidence>
<organism evidence="7 8">
    <name type="scientific">Treponema ruminis</name>
    <dbReference type="NCBI Taxonomy" id="744515"/>
    <lineage>
        <taxon>Bacteria</taxon>
        <taxon>Pseudomonadati</taxon>
        <taxon>Spirochaetota</taxon>
        <taxon>Spirochaetia</taxon>
        <taxon>Spirochaetales</taxon>
        <taxon>Treponemataceae</taxon>
        <taxon>Treponema</taxon>
    </lineage>
</organism>
<gene>
    <name evidence="7" type="ORF">HNP76_000404</name>
</gene>
<evidence type="ECO:0000259" key="6">
    <source>
        <dbReference type="PROSITE" id="PS51352"/>
    </source>
</evidence>
<dbReference type="InterPro" id="IPR050553">
    <property type="entry name" value="Thioredoxin_ResA/DsbE_sf"/>
</dbReference>
<dbReference type="PROSITE" id="PS51352">
    <property type="entry name" value="THIOREDOXIN_2"/>
    <property type="match status" value="1"/>
</dbReference>
<dbReference type="PANTHER" id="PTHR42852">
    <property type="entry name" value="THIOL:DISULFIDE INTERCHANGE PROTEIN DSBE"/>
    <property type="match status" value="1"/>
</dbReference>
<accession>A0A7W8LL52</accession>
<feature type="domain" description="Thioredoxin" evidence="6">
    <location>
        <begin position="19"/>
        <end position="170"/>
    </location>
</feature>
<evidence type="ECO:0000256" key="5">
    <source>
        <dbReference type="SAM" id="SignalP"/>
    </source>
</evidence>
<dbReference type="InterPro" id="IPR013766">
    <property type="entry name" value="Thioredoxin_domain"/>
</dbReference>
<dbReference type="GO" id="GO:0030313">
    <property type="term" value="C:cell envelope"/>
    <property type="evidence" value="ECO:0007669"/>
    <property type="project" value="UniProtKB-SubCell"/>
</dbReference>
<dbReference type="PANTHER" id="PTHR42852:SF6">
    <property type="entry name" value="THIOL:DISULFIDE INTERCHANGE PROTEIN DSBE"/>
    <property type="match status" value="1"/>
</dbReference>
<dbReference type="GO" id="GO:0017004">
    <property type="term" value="P:cytochrome complex assembly"/>
    <property type="evidence" value="ECO:0007669"/>
    <property type="project" value="UniProtKB-KW"/>
</dbReference>
<proteinExistence type="predicted"/>
<dbReference type="Pfam" id="PF08534">
    <property type="entry name" value="Redoxin"/>
    <property type="match status" value="1"/>
</dbReference>
<reference evidence="7 8" key="1">
    <citation type="submission" date="2020-08" db="EMBL/GenBank/DDBJ databases">
        <title>Genomic Encyclopedia of Type Strains, Phase IV (KMG-IV): sequencing the most valuable type-strain genomes for metagenomic binning, comparative biology and taxonomic classification.</title>
        <authorList>
            <person name="Goeker M."/>
        </authorList>
    </citation>
    <scope>NUCLEOTIDE SEQUENCE [LARGE SCALE GENOMIC DNA]</scope>
    <source>
        <strain evidence="7 8">DSM 103462</strain>
    </source>
</reference>
<comment type="caution">
    <text evidence="7">The sequence shown here is derived from an EMBL/GenBank/DDBJ whole genome shotgun (WGS) entry which is preliminary data.</text>
</comment>
<name>A0A7W8LL52_9SPIR</name>
<comment type="subcellular location">
    <subcellularLocation>
        <location evidence="1">Cell envelope</location>
    </subcellularLocation>
</comment>